<reference evidence="2 3" key="1">
    <citation type="journal article" date="2020" name="BMC Genomics">
        <title>Intraspecific diversification of the crop wild relative Brassica cretica Lam. using demographic model selection.</title>
        <authorList>
            <person name="Kioukis A."/>
            <person name="Michalopoulou V.A."/>
            <person name="Briers L."/>
            <person name="Pirintsos S."/>
            <person name="Studholme D.J."/>
            <person name="Pavlidis P."/>
            <person name="Sarris P.F."/>
        </authorList>
    </citation>
    <scope>NUCLEOTIDE SEQUENCE [LARGE SCALE GENOMIC DNA]</scope>
    <source>
        <strain evidence="3">cv. PFS-1207/04</strain>
    </source>
</reference>
<sequence length="565" mass="64551">MPKASIDRHCRSTLTSTLREKEATRLAVGQMNITTRALQSDSSRSCWERTRFIHPIDARNQQSIDIGHQQSIDNNVATSIDNRPIPKTIVSEKDKLDNQYITPDEFGIFRDLDGYAKATDGRTLHVSREDIADILQTANGADNLFMHQRSNPEQKATKECYDTTGGIDNGFIQQSRHTTHHRSTKFYWEEKDEYGVYRDDRRYARDLDGRTIPVHTKDIRRLLESASRDEPAYICLPEHASSFTQTKLVPEIYTKDEINEMFYGEMKQDIAIIQPATDVARPPSIDKRQPPSIGIRPPTSIDRHHDTSIDNRLTASIDNSPPHPHTMKSQLDFHTREEIDQLVVGIYRALETREERLDGRCDDIYFSMDFIISALTSKVETIQGELVKIQSYIACQPEASLSIDRHNNISTDIHNRTSVDNATNRGRLVPKMTSDMSNTHYHGEEISADTYAALTRHQFNLESLAIQGELVKIQSYIARRPEASLLIDRRNNISTNIHNQTSVDNATNRGRLVPKMTSDMSNTHYHGEEISADTYAALTRHQFNLESFGERLHRIENTTATMKDK</sequence>
<gene>
    <name evidence="2" type="ORF">DY000_02006496</name>
</gene>
<feature type="region of interest" description="Disordered" evidence="1">
    <location>
        <begin position="281"/>
        <end position="305"/>
    </location>
</feature>
<dbReference type="Proteomes" id="UP000266723">
    <property type="component" value="Unassembled WGS sequence"/>
</dbReference>
<proteinExistence type="predicted"/>
<accession>A0ABQ7C331</accession>
<protein>
    <submittedName>
        <fullName evidence="2">Uncharacterized protein</fullName>
    </submittedName>
</protein>
<evidence type="ECO:0000313" key="3">
    <source>
        <dbReference type="Proteomes" id="UP000266723"/>
    </source>
</evidence>
<name>A0ABQ7C331_BRACR</name>
<organism evidence="2 3">
    <name type="scientific">Brassica cretica</name>
    <name type="common">Mustard</name>
    <dbReference type="NCBI Taxonomy" id="69181"/>
    <lineage>
        <taxon>Eukaryota</taxon>
        <taxon>Viridiplantae</taxon>
        <taxon>Streptophyta</taxon>
        <taxon>Embryophyta</taxon>
        <taxon>Tracheophyta</taxon>
        <taxon>Spermatophyta</taxon>
        <taxon>Magnoliopsida</taxon>
        <taxon>eudicotyledons</taxon>
        <taxon>Gunneridae</taxon>
        <taxon>Pentapetalae</taxon>
        <taxon>rosids</taxon>
        <taxon>malvids</taxon>
        <taxon>Brassicales</taxon>
        <taxon>Brassicaceae</taxon>
        <taxon>Brassiceae</taxon>
        <taxon>Brassica</taxon>
    </lineage>
</organism>
<keyword evidence="3" id="KW-1185">Reference proteome</keyword>
<dbReference type="EMBL" id="QGKV02000832">
    <property type="protein sequence ID" value="KAF3546350.1"/>
    <property type="molecule type" value="Genomic_DNA"/>
</dbReference>
<evidence type="ECO:0000256" key="1">
    <source>
        <dbReference type="SAM" id="MobiDB-lite"/>
    </source>
</evidence>
<evidence type="ECO:0000313" key="2">
    <source>
        <dbReference type="EMBL" id="KAF3546350.1"/>
    </source>
</evidence>
<comment type="caution">
    <text evidence="2">The sequence shown here is derived from an EMBL/GenBank/DDBJ whole genome shotgun (WGS) entry which is preliminary data.</text>
</comment>